<evidence type="ECO:0000256" key="1">
    <source>
        <dbReference type="SAM" id="MobiDB-lite"/>
    </source>
</evidence>
<comment type="caution">
    <text evidence="3">The sequence shown here is derived from an EMBL/GenBank/DDBJ whole genome shotgun (WGS) entry which is preliminary data.</text>
</comment>
<dbReference type="Pfam" id="PF09992">
    <property type="entry name" value="NAGPA"/>
    <property type="match status" value="1"/>
</dbReference>
<keyword evidence="3" id="KW-0378">Hydrolase</keyword>
<evidence type="ECO:0000313" key="3">
    <source>
        <dbReference type="EMBL" id="MBB1246534.1"/>
    </source>
</evidence>
<evidence type="ECO:0000259" key="2">
    <source>
        <dbReference type="PROSITE" id="PS51724"/>
    </source>
</evidence>
<dbReference type="RefSeq" id="WP_182857785.1">
    <property type="nucleotide sequence ID" value="NZ_WMLF01000522.1"/>
</dbReference>
<reference evidence="4" key="1">
    <citation type="journal article" date="2020" name="Syst. Appl. Microbiol.">
        <title>Streptomyces alkaliterrae sp. nov., isolated from an alkaline soil, and emended descriptions of Streptomyces alkaliphilus, Streptomyces calidiresistens and Streptomyces durbertensis.</title>
        <authorList>
            <person name="Swiecimska M."/>
            <person name="Golinska P."/>
            <person name="Nouioui I."/>
            <person name="Wypij M."/>
            <person name="Rai M."/>
            <person name="Sangal V."/>
            <person name="Goodfellow M."/>
        </authorList>
    </citation>
    <scope>NUCLEOTIDE SEQUENCE [LARGE SCALE GENOMIC DNA]</scope>
    <source>
        <strain evidence="4">DSM 104538</strain>
    </source>
</reference>
<proteinExistence type="predicted"/>
<dbReference type="InterPro" id="IPR018711">
    <property type="entry name" value="NAGPA"/>
</dbReference>
<feature type="non-terminal residue" evidence="3">
    <location>
        <position position="549"/>
    </location>
</feature>
<dbReference type="Proteomes" id="UP000766698">
    <property type="component" value="Unassembled WGS sequence"/>
</dbReference>
<organism evidence="3 4">
    <name type="scientific">Streptomyces durbertensis</name>
    <dbReference type="NCBI Taxonomy" id="2448886"/>
    <lineage>
        <taxon>Bacteria</taxon>
        <taxon>Bacillati</taxon>
        <taxon>Actinomycetota</taxon>
        <taxon>Actinomycetes</taxon>
        <taxon>Kitasatosporales</taxon>
        <taxon>Streptomycetaceae</taxon>
        <taxon>Streptomyces</taxon>
    </lineage>
</organism>
<protein>
    <submittedName>
        <fullName evidence="3">Phosphodiester glycosidase family protein</fullName>
    </submittedName>
</protein>
<keyword evidence="4" id="KW-1185">Reference proteome</keyword>
<dbReference type="GO" id="GO:0016798">
    <property type="term" value="F:hydrolase activity, acting on glycosyl bonds"/>
    <property type="evidence" value="ECO:0007669"/>
    <property type="project" value="UniProtKB-KW"/>
</dbReference>
<evidence type="ECO:0000313" key="4">
    <source>
        <dbReference type="Proteomes" id="UP000766698"/>
    </source>
</evidence>
<name>A0ABR6EMF9_9ACTN</name>
<feature type="domain" description="SPOR" evidence="2">
    <location>
        <begin position="98"/>
        <end position="183"/>
    </location>
</feature>
<keyword evidence="3" id="KW-0326">Glycosidase</keyword>
<dbReference type="PANTHER" id="PTHR40446">
    <property type="entry name" value="N-ACETYLGLUCOSAMINE-1-PHOSPHODIESTER ALPHA-N-ACETYLGLUCOSAMINIDASE"/>
    <property type="match status" value="1"/>
</dbReference>
<feature type="region of interest" description="Disordered" evidence="1">
    <location>
        <begin position="128"/>
        <end position="148"/>
    </location>
</feature>
<dbReference type="PANTHER" id="PTHR40446:SF2">
    <property type="entry name" value="N-ACETYLGLUCOSAMINE-1-PHOSPHODIESTER ALPHA-N-ACETYLGLUCOSAMINIDASE"/>
    <property type="match status" value="1"/>
</dbReference>
<accession>A0ABR6EMF9</accession>
<dbReference type="EMBL" id="WMLF01000522">
    <property type="protein sequence ID" value="MBB1246534.1"/>
    <property type="molecule type" value="Genomic_DNA"/>
</dbReference>
<sequence length="549" mass="57411">MRHPSRRPRTRRRSGAALRPVVLALLVPALALLVLLAGTPSTAESVQRPAAAVPHAGAAGPNAAAPALRLGSGALQETRTSETVAPGVTHLTITRGHASPDDHWTVTVGLATGEPEITALEQRLRELGHTPRREAVAGPDPRGPPGRPMATAVRVGVFNTADEASRLRAELVRAGLGARVHHTSEDGHHTTGPWHLDVLVLDPASARRLRVELGQGRVEGVETVGSVARRTGALAAVNGGFYVTPNARREPGPWLAGTPGDPAGLTVVDGDLLSESVRHRPALVLPGPSGGRPAVRRLSTRLTLTSSRGGTHTTTGLNRLPGLVPSCGGTRATGRDQAAHHDYTCGSPDDLVVITPAYGPQAPTGDGRQALLDGDGRVTALQDRLGGPVPPGGSVVQAKGTAATWLAAHAQPGDRLRLREEVTDPDTRQRLRLTPGLDIVDGGPLLLRDGRPALDPVRDGWSPEAVDGHDRRTFYHDWYLRRNPRTAAGITASGHLILMTADGRRPGHSAGLTIPETAAVMRGLGAVDALNLDGGGSTTLTTHGRVRNT</sequence>
<gene>
    <name evidence="3" type="ORF">GL263_23715</name>
</gene>
<dbReference type="InterPro" id="IPR007730">
    <property type="entry name" value="SPOR-like_dom"/>
</dbReference>
<dbReference type="PROSITE" id="PS51724">
    <property type="entry name" value="SPOR"/>
    <property type="match status" value="1"/>
</dbReference>